<evidence type="ECO:0000313" key="2">
    <source>
        <dbReference type="EMBL" id="CAD5226070.1"/>
    </source>
</evidence>
<dbReference type="Pfam" id="PF12422">
    <property type="entry name" value="Condensin2nSMC"/>
    <property type="match status" value="1"/>
</dbReference>
<keyword evidence="3" id="KW-1185">Reference proteome</keyword>
<dbReference type="InterPro" id="IPR011989">
    <property type="entry name" value="ARM-like"/>
</dbReference>
<dbReference type="InterPro" id="IPR016024">
    <property type="entry name" value="ARM-type_fold"/>
</dbReference>
<gene>
    <name evidence="2" type="ORF">BXYJ_LOCUS8861</name>
</gene>
<dbReference type="GO" id="GO:0000796">
    <property type="term" value="C:condensin complex"/>
    <property type="evidence" value="ECO:0007669"/>
    <property type="project" value="TreeGrafter"/>
</dbReference>
<dbReference type="AlphaFoldDB" id="A0A7I8WSM9"/>
<protein>
    <submittedName>
        <fullName evidence="2">(pine wood nematode) hypothetical protein</fullName>
    </submittedName>
</protein>
<dbReference type="Proteomes" id="UP000659654">
    <property type="component" value="Unassembled WGS sequence"/>
</dbReference>
<organism evidence="2 3">
    <name type="scientific">Bursaphelenchus xylophilus</name>
    <name type="common">Pinewood nematode worm</name>
    <name type="synonym">Aphelenchoides xylophilus</name>
    <dbReference type="NCBI Taxonomy" id="6326"/>
    <lineage>
        <taxon>Eukaryota</taxon>
        <taxon>Metazoa</taxon>
        <taxon>Ecdysozoa</taxon>
        <taxon>Nematoda</taxon>
        <taxon>Chromadorea</taxon>
        <taxon>Rhabditida</taxon>
        <taxon>Tylenchina</taxon>
        <taxon>Tylenchomorpha</taxon>
        <taxon>Aphelenchoidea</taxon>
        <taxon>Aphelenchoididae</taxon>
        <taxon>Bursaphelenchus</taxon>
    </lineage>
</organism>
<dbReference type="SUPFAM" id="SSF48371">
    <property type="entry name" value="ARM repeat"/>
    <property type="match status" value="1"/>
</dbReference>
<accession>A0A7I8WSM9</accession>
<comment type="caution">
    <text evidence="2">The sequence shown here is derived from an EMBL/GenBank/DDBJ whole genome shotgun (WGS) entry which is preliminary data.</text>
</comment>
<name>A0A7I8WSM9_BURXY</name>
<reference evidence="2" key="1">
    <citation type="submission" date="2020-09" db="EMBL/GenBank/DDBJ databases">
        <authorList>
            <person name="Kikuchi T."/>
        </authorList>
    </citation>
    <scope>NUCLEOTIDE SEQUENCE</scope>
    <source>
        <strain evidence="2">Ka4C1</strain>
    </source>
</reference>
<dbReference type="EMBL" id="CAJFDI010000004">
    <property type="protein sequence ID" value="CAD5226070.1"/>
    <property type="molecule type" value="Genomic_DNA"/>
</dbReference>
<proteinExistence type="predicted"/>
<dbReference type="PANTHER" id="PTHR16199:SF4">
    <property type="entry name" value="CONDENSIN-2 COMPLEX SUBUNIT G2"/>
    <property type="match status" value="1"/>
</dbReference>
<dbReference type="OrthoDB" id="10062843at2759"/>
<evidence type="ECO:0000256" key="1">
    <source>
        <dbReference type="SAM" id="MobiDB-lite"/>
    </source>
</evidence>
<feature type="region of interest" description="Disordered" evidence="1">
    <location>
        <begin position="659"/>
        <end position="693"/>
    </location>
</feature>
<dbReference type="GO" id="GO:0000070">
    <property type="term" value="P:mitotic sister chromatid segregation"/>
    <property type="evidence" value="ECO:0007669"/>
    <property type="project" value="TreeGrafter"/>
</dbReference>
<sequence length="817" mass="93887">MGWRPKDIARKLADKENLGQDEINEIFGDFEFLSNKNGFNLCLYIALHRLSVEDIWAKVCDLAVNSNMNRKHCELLGRLIFVYYIKSPEFEEDSIPNGHRKAWKELIAEELFKPLMECCVLGKKAALAESLRMVFRSLVLEQRADLNRRLFKISKGLVWRYLDSPNDTIRMGAFYVQQNLFPPTSEDSLDAERYFSFHLNAFISALEDLSLPVRLMSLENVMEKFSYWFDETPPEFRKRMREVLDTLVSDVNVKTRAAIFKAFRFFAAQVSIPAKNWAKEVLKVYVPNGVDDVKEKVRLSAFKLLNSLNSDPEFDVYYLVDLPAILNRLDFEESREIELEIGKLLCEKWFGSVSYVQKFLNVSQLCKINRNAALDLHRVIIGEEIMSKEKSLSYICGLSEFLPMILNKYCGDKVDLDFDLSREFNSQSNDKKLESLKDVIDCLVVSYTLLQPDLKEICGTQSSDIELTIIQRRFSEAISIIFDKFSDNEGLMDTALTLATMSPKVVNCMPKFKLDTERQLRSGRLDDKRLQVFAMADMDKVVHLMCEGLDQCKRTSEKFIVATPSPAKRPRLSSVFLNEETVIDALNSLICTSVTKDYLFTTFITSLNNIVRTLCEIRENYLLSLRPKRTRFNSLGILVKTIDLLTVLLVFKFTDEKEPEEEKTTTPKGRRKKSLNNSVGTPKSANRKRKLSASLSPERYLQLDPLTKDVDLYSLHFKSCPEAILKKVEVSEAILRSIGIMAKSFVHEKRVLEEALRFVEGLKQYKTSHPRIPFPEPAYDDCCQSIDHALGFALESAPFRSPRLSFSPEFSYVSVLP</sequence>
<dbReference type="InterPro" id="IPR024741">
    <property type="entry name" value="Condensin2_G2"/>
</dbReference>
<dbReference type="EMBL" id="CAJFCV020000004">
    <property type="protein sequence ID" value="CAG9115364.1"/>
    <property type="molecule type" value="Genomic_DNA"/>
</dbReference>
<dbReference type="GO" id="GO:0005634">
    <property type="term" value="C:nucleus"/>
    <property type="evidence" value="ECO:0007669"/>
    <property type="project" value="InterPro"/>
</dbReference>
<evidence type="ECO:0000313" key="3">
    <source>
        <dbReference type="Proteomes" id="UP000659654"/>
    </source>
</evidence>
<dbReference type="Proteomes" id="UP000582659">
    <property type="component" value="Unassembled WGS sequence"/>
</dbReference>
<dbReference type="Gene3D" id="1.25.10.10">
    <property type="entry name" value="Leucine-rich Repeat Variant"/>
    <property type="match status" value="1"/>
</dbReference>
<dbReference type="PANTHER" id="PTHR16199">
    <property type="entry name" value="CONDENSIN-2 COMPLEX SUBUNIT G2"/>
    <property type="match status" value="1"/>
</dbReference>
<feature type="compositionally biased region" description="Polar residues" evidence="1">
    <location>
        <begin position="675"/>
        <end position="684"/>
    </location>
</feature>